<sequence>MLDPLTALSLASAVVQLVDFGCKLVSQSQELYHSASGATKHNVTLGEITKDIEELSQNLKKKQEMAHTSGTNDVALEKIVLTCQEEAGKLLRLLNGLELPPGATRWDAFRKAIKNARKAARVEEVESRLAKIQRQLDTHLLYIMSNEQSALLSRLNMIAKEHTSLQLESAHRMEQLKAEIRSYAKRQVDDSNRAQNLSCKLQILAEEGQRVANEETILKSLQFDEWKRRFNVVSKAYKQTFEWMLQDPEDDSRPPTGFKEWLRSQNGIYWIAGKAGSGKSTLMKFLSDHEEVSRCLQAWAGPSTKAVTIPWFFWNAGSPMQKSREGLFQSLLFQILRRCPSLIPIVCSTRWHDFRAYGEKRDPWTLDELSHAFDVLAQQTFPGIRFCLFIDGLDEYDGLPNELIRILRGIAQSHNIKLCLSSRRWTPFREAFEGGKCEGSLLLERYTKPDIEHFVRDLLEKDECFAEAERKDKRYAVFIQDVIERAKGVFLWVQLVVTRLLKGLGERNRLEDLQNRLDTMPRTLKRFFQQMFDRIDEADMTESARIFLITAHAVQPLSITAYHYLEREDREPGFALTCAAKPMSPPQLQHVCRDVSNRLNFLCQDLLEVNESIVDPTFVDYKVDFLHRTVRDFLMTKEMYSQLMQRATKDNTCDWDAHQSLCNVALARAKSLSLQKGIRPGLNVLFALVDEFMFYAHEVENEQKGPLHPLIDELDRVISNYADADMACHWTNARDSPAGLHFNEANHNDFLALAIQSRLDLYVKHTLDHNCNLIGAKAGRPYLDYALRPNIVTPVMLPHLVEFIDFNMVSILLQKGADPNQKVSIYGNITVWGLFLLSCYEKKDASSLQVRNVWFQAAEMMIRKGADRRLKLQTNRRETFTRGSEPNMPDARTAKYRRPIVRGATIEMDVPVDLTAMTILREVFGDGKIAELEAIAPEIKSWGILKAIGWVWSSNP</sequence>
<proteinExistence type="predicted"/>
<dbReference type="InterPro" id="IPR056884">
    <property type="entry name" value="NPHP3-like_N"/>
</dbReference>
<feature type="domain" description="Nephrocystin 3-like N-terminal" evidence="3">
    <location>
        <begin position="240"/>
        <end position="423"/>
    </location>
</feature>
<evidence type="ECO:0000259" key="4">
    <source>
        <dbReference type="Pfam" id="PF25053"/>
    </source>
</evidence>
<name>A0ABR4A049_9LECA</name>
<keyword evidence="1" id="KW-0677">Repeat</keyword>
<evidence type="ECO:0008006" key="7">
    <source>
        <dbReference type="Google" id="ProtNLM"/>
    </source>
</evidence>
<organism evidence="5 6">
    <name type="scientific">Stereocaulon virgatum</name>
    <dbReference type="NCBI Taxonomy" id="373712"/>
    <lineage>
        <taxon>Eukaryota</taxon>
        <taxon>Fungi</taxon>
        <taxon>Dikarya</taxon>
        <taxon>Ascomycota</taxon>
        <taxon>Pezizomycotina</taxon>
        <taxon>Lecanoromycetes</taxon>
        <taxon>OSLEUM clade</taxon>
        <taxon>Lecanoromycetidae</taxon>
        <taxon>Lecanorales</taxon>
        <taxon>Lecanorineae</taxon>
        <taxon>Stereocaulaceae</taxon>
        <taxon>Stereocaulon</taxon>
    </lineage>
</organism>
<reference evidence="5 6" key="1">
    <citation type="submission" date="2024-09" db="EMBL/GenBank/DDBJ databases">
        <title>Rethinking Asexuality: The Enigmatic Case of Functional Sexual Genes in Lepraria (Stereocaulaceae).</title>
        <authorList>
            <person name="Doellman M."/>
            <person name="Sun Y."/>
            <person name="Barcenas-Pena A."/>
            <person name="Lumbsch H.T."/>
            <person name="Grewe F."/>
        </authorList>
    </citation>
    <scope>NUCLEOTIDE SEQUENCE [LARGE SCALE GENOMIC DNA]</scope>
    <source>
        <strain evidence="5 6">Mercado 3170</strain>
    </source>
</reference>
<gene>
    <name evidence="5" type="ORF">N7G274_007960</name>
</gene>
<evidence type="ECO:0000256" key="1">
    <source>
        <dbReference type="ARBA" id="ARBA00022737"/>
    </source>
</evidence>
<dbReference type="PANTHER" id="PTHR10039:SF5">
    <property type="entry name" value="NACHT DOMAIN-CONTAINING PROTEIN"/>
    <property type="match status" value="1"/>
</dbReference>
<dbReference type="PANTHER" id="PTHR10039">
    <property type="entry name" value="AMELOGENIN"/>
    <property type="match status" value="1"/>
</dbReference>
<dbReference type="Proteomes" id="UP001590950">
    <property type="component" value="Unassembled WGS sequence"/>
</dbReference>
<evidence type="ECO:0000259" key="2">
    <source>
        <dbReference type="Pfam" id="PF17107"/>
    </source>
</evidence>
<protein>
    <recommendedName>
        <fullName evidence="7">NACHT domain-containing protein</fullName>
    </recommendedName>
</protein>
<dbReference type="EMBL" id="JBEFKJ010000026">
    <property type="protein sequence ID" value="KAL2039292.1"/>
    <property type="molecule type" value="Genomic_DNA"/>
</dbReference>
<dbReference type="Pfam" id="PF24883">
    <property type="entry name" value="NPHP3_N"/>
    <property type="match status" value="1"/>
</dbReference>
<dbReference type="Pfam" id="PF17107">
    <property type="entry name" value="SesA"/>
    <property type="match status" value="1"/>
</dbReference>
<dbReference type="InterPro" id="IPR056693">
    <property type="entry name" value="DUF7791"/>
</dbReference>
<dbReference type="Pfam" id="PF25053">
    <property type="entry name" value="DUF7791"/>
    <property type="match status" value="1"/>
</dbReference>
<evidence type="ECO:0000313" key="5">
    <source>
        <dbReference type="EMBL" id="KAL2039292.1"/>
    </source>
</evidence>
<evidence type="ECO:0000313" key="6">
    <source>
        <dbReference type="Proteomes" id="UP001590950"/>
    </source>
</evidence>
<comment type="caution">
    <text evidence="5">The sequence shown here is derived from an EMBL/GenBank/DDBJ whole genome shotgun (WGS) entry which is preliminary data.</text>
</comment>
<dbReference type="Gene3D" id="3.40.50.300">
    <property type="entry name" value="P-loop containing nucleotide triphosphate hydrolases"/>
    <property type="match status" value="1"/>
</dbReference>
<evidence type="ECO:0000259" key="3">
    <source>
        <dbReference type="Pfam" id="PF24883"/>
    </source>
</evidence>
<accession>A0ABR4A049</accession>
<feature type="domain" description="NACHT-NTPase and P-loop NTPases N-terminal" evidence="2">
    <location>
        <begin position="23"/>
        <end position="130"/>
    </location>
</feature>
<feature type="domain" description="DUF7791" evidence="4">
    <location>
        <begin position="545"/>
        <end position="674"/>
    </location>
</feature>
<dbReference type="InterPro" id="IPR031352">
    <property type="entry name" value="SesA"/>
</dbReference>
<dbReference type="InterPro" id="IPR027417">
    <property type="entry name" value="P-loop_NTPase"/>
</dbReference>
<keyword evidence="6" id="KW-1185">Reference proteome</keyword>
<dbReference type="SUPFAM" id="SSF52540">
    <property type="entry name" value="P-loop containing nucleoside triphosphate hydrolases"/>
    <property type="match status" value="1"/>
</dbReference>